<dbReference type="Proteomes" id="UP000283128">
    <property type="component" value="Unassembled WGS sequence"/>
</dbReference>
<feature type="region of interest" description="Disordered" evidence="1">
    <location>
        <begin position="1"/>
        <end position="28"/>
    </location>
</feature>
<comment type="caution">
    <text evidence="2">The sequence shown here is derived from an EMBL/GenBank/DDBJ whole genome shotgun (WGS) entry which is preliminary data.</text>
</comment>
<evidence type="ECO:0000313" key="3">
    <source>
        <dbReference type="Proteomes" id="UP000283128"/>
    </source>
</evidence>
<keyword evidence="3" id="KW-1185">Reference proteome</keyword>
<evidence type="ECO:0000313" key="2">
    <source>
        <dbReference type="EMBL" id="RVU21994.1"/>
    </source>
</evidence>
<protein>
    <submittedName>
        <fullName evidence="2">Uncharacterized protein</fullName>
    </submittedName>
</protein>
<gene>
    <name evidence="2" type="ORF">EOT10_23800</name>
</gene>
<dbReference type="AlphaFoldDB" id="A0A437PIW8"/>
<accession>A0A437PIW8</accession>
<dbReference type="RefSeq" id="WP_127830347.1">
    <property type="nucleotide sequence ID" value="NZ_RZYA01000012.1"/>
</dbReference>
<name>A0A437PIW8_9ACTN</name>
<evidence type="ECO:0000256" key="1">
    <source>
        <dbReference type="SAM" id="MobiDB-lite"/>
    </source>
</evidence>
<organism evidence="2 3">
    <name type="scientific">Streptomyces antnestii</name>
    <dbReference type="NCBI Taxonomy" id="2494256"/>
    <lineage>
        <taxon>Bacteria</taxon>
        <taxon>Bacillati</taxon>
        <taxon>Actinomycetota</taxon>
        <taxon>Actinomycetes</taxon>
        <taxon>Kitasatosporales</taxon>
        <taxon>Streptomycetaceae</taxon>
        <taxon>Streptomyces</taxon>
    </lineage>
</organism>
<reference evidence="2 3" key="1">
    <citation type="submission" date="2019-01" db="EMBL/GenBank/DDBJ databases">
        <title>Genome sequences of Streptomyces and Rhizobium isolates collected from root and soil.</title>
        <authorList>
            <person name="Chhettri S."/>
            <person name="Sevigny J.L."/>
            <person name="Sen A."/>
            <person name="Ennis N."/>
            <person name="Tisa L."/>
        </authorList>
    </citation>
    <scope>NUCLEOTIDE SEQUENCE [LARGE SCALE GENOMIC DNA]</scope>
    <source>
        <strain evidence="2 3">San01</strain>
    </source>
</reference>
<dbReference type="EMBL" id="RZYA01000012">
    <property type="protein sequence ID" value="RVU21994.1"/>
    <property type="molecule type" value="Genomic_DNA"/>
</dbReference>
<sequence length="100" mass="10541">MNSPRTATDPPAPAERDTGVSSRRRRLRGRGDLTAAYVPARTEVATLAVVVAVSAAQRRLRGQRDLGATCVPARTEVTALAVVVAVSAVPTALPLPIRWS</sequence>
<proteinExistence type="predicted"/>